<dbReference type="AlphaFoldDB" id="A0A1F5T5I2"/>
<accession>A0A1F5T5I2</accession>
<proteinExistence type="predicted"/>
<evidence type="ECO:0000313" key="1">
    <source>
        <dbReference type="EMBL" id="OGF34234.1"/>
    </source>
</evidence>
<protein>
    <submittedName>
        <fullName evidence="1">Uncharacterized protein</fullName>
    </submittedName>
</protein>
<dbReference type="Proteomes" id="UP000178656">
    <property type="component" value="Unassembled WGS sequence"/>
</dbReference>
<comment type="caution">
    <text evidence="1">The sequence shown here is derived from an EMBL/GenBank/DDBJ whole genome shotgun (WGS) entry which is preliminary data.</text>
</comment>
<evidence type="ECO:0000313" key="2">
    <source>
        <dbReference type="Proteomes" id="UP000178656"/>
    </source>
</evidence>
<gene>
    <name evidence="1" type="ORF">A2482_04750</name>
</gene>
<reference evidence="1 2" key="1">
    <citation type="journal article" date="2016" name="Nat. Commun.">
        <title>Thousands of microbial genomes shed light on interconnected biogeochemical processes in an aquifer system.</title>
        <authorList>
            <person name="Anantharaman K."/>
            <person name="Brown C.T."/>
            <person name="Hug L.A."/>
            <person name="Sharon I."/>
            <person name="Castelle C.J."/>
            <person name="Probst A.J."/>
            <person name="Thomas B.C."/>
            <person name="Singh A."/>
            <person name="Wilkins M.J."/>
            <person name="Karaoz U."/>
            <person name="Brodie E.L."/>
            <person name="Williams K.H."/>
            <person name="Hubbard S.S."/>
            <person name="Banfield J.F."/>
        </authorList>
    </citation>
    <scope>NUCLEOTIDE SEQUENCE [LARGE SCALE GENOMIC DNA]</scope>
</reference>
<organism evidence="1 2">
    <name type="scientific">Candidatus Falkowbacteria bacterium RIFOXYC2_FULL_48_21</name>
    <dbReference type="NCBI Taxonomy" id="1798005"/>
    <lineage>
        <taxon>Bacteria</taxon>
        <taxon>Candidatus Falkowiibacteriota</taxon>
    </lineage>
</organism>
<sequence length="166" mass="18706">MLVKFSMIRPDKFADLVKFVESDDNCVKTQVAERKDESTGAEPIVVREREVTFVELINYKKSVAIGRDYFLEVELKIEDDVVYSVEEASGKQVSFRVPVPMGLFVRVLTLLGLDAEALGDNRPLVNKYGTQIDSDEALKLWRAMQEKFGNQTRAAVDGRPGGHPRI</sequence>
<dbReference type="EMBL" id="MFGM01000078">
    <property type="protein sequence ID" value="OGF34234.1"/>
    <property type="molecule type" value="Genomic_DNA"/>
</dbReference>
<name>A0A1F5T5I2_9BACT</name>